<reference evidence="2 3" key="1">
    <citation type="submission" date="2013-02" db="EMBL/GenBank/DDBJ databases">
        <authorList>
            <person name="Harkins D.M."/>
            <person name="Durkin A.S."/>
            <person name="Brinkac L.M."/>
            <person name="Haft D.H."/>
            <person name="Selengut J.D."/>
            <person name="Sanka R."/>
            <person name="DePew J."/>
            <person name="Purushe J."/>
            <person name="Tulsiani S.M."/>
            <person name="Graham G.C."/>
            <person name="Burns M.-A."/>
            <person name="Dohnt M.F."/>
            <person name="Smythe L.D."/>
            <person name="McKay D.B."/>
            <person name="Craig S.B."/>
            <person name="Vinetz J.M."/>
            <person name="Sutton G.G."/>
            <person name="Nierman W.C."/>
            <person name="Fouts D.E."/>
        </authorList>
    </citation>
    <scope>NUCLEOTIDE SEQUENCE [LARGE SCALE GENOMIC DNA]</scope>
    <source>
        <strain evidence="2 3">LT2050</strain>
    </source>
</reference>
<keyword evidence="1" id="KW-0472">Membrane</keyword>
<evidence type="ECO:0000256" key="1">
    <source>
        <dbReference type="SAM" id="Phobius"/>
    </source>
</evidence>
<organism evidence="2 3">
    <name type="scientific">Leptospira interrogans serovar Copenhageni str. LT2050</name>
    <dbReference type="NCBI Taxonomy" id="1001598"/>
    <lineage>
        <taxon>Bacteria</taxon>
        <taxon>Pseudomonadati</taxon>
        <taxon>Spirochaetota</taxon>
        <taxon>Spirochaetia</taxon>
        <taxon>Leptospirales</taxon>
        <taxon>Leptospiraceae</taxon>
        <taxon>Leptospira</taxon>
    </lineage>
</organism>
<accession>M3H9P4</accession>
<name>M3H9P4_LEPIT</name>
<feature type="transmembrane region" description="Helical" evidence="1">
    <location>
        <begin position="21"/>
        <end position="41"/>
    </location>
</feature>
<gene>
    <name evidence="2" type="ORF">LEP1GSC150_0471</name>
</gene>
<dbReference type="EMBL" id="AFMD02000362">
    <property type="protein sequence ID" value="EMG21029.1"/>
    <property type="molecule type" value="Genomic_DNA"/>
</dbReference>
<keyword evidence="1" id="KW-0812">Transmembrane</keyword>
<keyword evidence="1" id="KW-1133">Transmembrane helix</keyword>
<dbReference type="Proteomes" id="UP000011778">
    <property type="component" value="Unassembled WGS sequence"/>
</dbReference>
<protein>
    <submittedName>
        <fullName evidence="2">Uncharacterized protein</fullName>
    </submittedName>
</protein>
<evidence type="ECO:0000313" key="2">
    <source>
        <dbReference type="EMBL" id="EMG21029.1"/>
    </source>
</evidence>
<dbReference type="AlphaFoldDB" id="M3H9P4"/>
<proteinExistence type="predicted"/>
<comment type="caution">
    <text evidence="2">The sequence shown here is derived from an EMBL/GenBank/DDBJ whole genome shotgun (WGS) entry which is preliminary data.</text>
</comment>
<sequence>MISSYPIYKFLEVNTSDKQKSGSIWLAVVVSLVMFFLYQVFTPLAELEESSVSWRFTLLRAGVNKSEKRIRRRNDRIHAI</sequence>
<evidence type="ECO:0000313" key="3">
    <source>
        <dbReference type="Proteomes" id="UP000011778"/>
    </source>
</evidence>